<accession>A0ABP9YSL4</accession>
<sequence length="277" mass="31197">MSNQYLQIEGAGIYFQVEGNGPYLVFVPGGDGQGVIFARLTSYLTKYFTVVTYDRRGYGQSKLTGPQDYENRLDTEADDIYKLMRSLTSQNFTLFGTSVGGAVSLKYFAKYPETLVKMFVHEPMVNLGALSDGKELAKFHKDMQNVSKTEGQDAAVAMYINKYLNDCDCRAIVRKKYGDMERSWGVHFEHETIAYSFYNTNTEIISANKDKLVLTYGTESLNSIIYRPVHAISEYLNSPLVSFSGGHIAYVTEAERFAAEFLKLCMNYSLIDPSAKL</sequence>
<dbReference type="EMBL" id="BAABUK010000006">
    <property type="protein sequence ID" value="GAA5809854.1"/>
    <property type="molecule type" value="Genomic_DNA"/>
</dbReference>
<comment type="similarity">
    <text evidence="1">Belongs to the peptidase S33 family.</text>
</comment>
<evidence type="ECO:0000313" key="4">
    <source>
        <dbReference type="EMBL" id="GAA5809854.1"/>
    </source>
</evidence>
<evidence type="ECO:0000256" key="1">
    <source>
        <dbReference type="ARBA" id="ARBA00010088"/>
    </source>
</evidence>
<proteinExistence type="inferred from homology"/>
<dbReference type="Proteomes" id="UP001473302">
    <property type="component" value="Unassembled WGS sequence"/>
</dbReference>
<dbReference type="Pfam" id="PF00561">
    <property type="entry name" value="Abhydrolase_1"/>
    <property type="match status" value="1"/>
</dbReference>
<dbReference type="InterPro" id="IPR002410">
    <property type="entry name" value="Peptidase_S33"/>
</dbReference>
<dbReference type="InterPro" id="IPR029058">
    <property type="entry name" value="AB_hydrolase_fold"/>
</dbReference>
<evidence type="ECO:0000256" key="2">
    <source>
        <dbReference type="ARBA" id="ARBA00022801"/>
    </source>
</evidence>
<protein>
    <recommendedName>
        <fullName evidence="3">AB hydrolase-1 domain-containing protein</fullName>
    </recommendedName>
</protein>
<keyword evidence="5" id="KW-1185">Reference proteome</keyword>
<organism evidence="4 5">
    <name type="scientific">Mucor flavus</name>
    <dbReference type="NCBI Taxonomy" id="439312"/>
    <lineage>
        <taxon>Eukaryota</taxon>
        <taxon>Fungi</taxon>
        <taxon>Fungi incertae sedis</taxon>
        <taxon>Mucoromycota</taxon>
        <taxon>Mucoromycotina</taxon>
        <taxon>Mucoromycetes</taxon>
        <taxon>Mucorales</taxon>
        <taxon>Mucorineae</taxon>
        <taxon>Mucoraceae</taxon>
        <taxon>Mucor</taxon>
    </lineage>
</organism>
<dbReference type="PRINTS" id="PR00793">
    <property type="entry name" value="PROAMNOPTASE"/>
</dbReference>
<dbReference type="PANTHER" id="PTHR46331">
    <property type="entry name" value="VALACYCLOVIR HYDROLASE"/>
    <property type="match status" value="1"/>
</dbReference>
<gene>
    <name evidence="4" type="ORF">MFLAVUS_003269</name>
</gene>
<dbReference type="PRINTS" id="PR00111">
    <property type="entry name" value="ABHYDROLASE"/>
</dbReference>
<keyword evidence="2" id="KW-0378">Hydrolase</keyword>
<feature type="domain" description="AB hydrolase-1" evidence="3">
    <location>
        <begin position="23"/>
        <end position="123"/>
    </location>
</feature>
<evidence type="ECO:0000259" key="3">
    <source>
        <dbReference type="Pfam" id="PF00561"/>
    </source>
</evidence>
<dbReference type="PANTHER" id="PTHR46331:SF2">
    <property type="entry name" value="VALACYCLOVIR HYDROLASE"/>
    <property type="match status" value="1"/>
</dbReference>
<dbReference type="Gene3D" id="3.40.50.1820">
    <property type="entry name" value="alpha/beta hydrolase"/>
    <property type="match status" value="1"/>
</dbReference>
<dbReference type="InterPro" id="IPR000073">
    <property type="entry name" value="AB_hydrolase_1"/>
</dbReference>
<name>A0ABP9YSL4_9FUNG</name>
<dbReference type="SUPFAM" id="SSF53474">
    <property type="entry name" value="alpha/beta-Hydrolases"/>
    <property type="match status" value="1"/>
</dbReference>
<evidence type="ECO:0000313" key="5">
    <source>
        <dbReference type="Proteomes" id="UP001473302"/>
    </source>
</evidence>
<reference evidence="4 5" key="1">
    <citation type="submission" date="2024-04" db="EMBL/GenBank/DDBJ databases">
        <title>genome sequences of Mucor flavus KT1a and Helicostylum pulchrum KT1b strains isolated from the surface of a dry-aged beef.</title>
        <authorList>
            <person name="Toyotome T."/>
            <person name="Hosono M."/>
            <person name="Torimaru M."/>
            <person name="Fukuda K."/>
            <person name="Mikami N."/>
        </authorList>
    </citation>
    <scope>NUCLEOTIDE SEQUENCE [LARGE SCALE GENOMIC DNA]</scope>
    <source>
        <strain evidence="4 5">KT1a</strain>
    </source>
</reference>
<comment type="caution">
    <text evidence="4">The sequence shown here is derived from an EMBL/GenBank/DDBJ whole genome shotgun (WGS) entry which is preliminary data.</text>
</comment>